<evidence type="ECO:0000313" key="3">
    <source>
        <dbReference type="EMBL" id="KFD63109.1"/>
    </source>
</evidence>
<organism evidence="3">
    <name type="scientific">Trichuris suis</name>
    <name type="common">pig whipworm</name>
    <dbReference type="NCBI Taxonomy" id="68888"/>
    <lineage>
        <taxon>Eukaryota</taxon>
        <taxon>Metazoa</taxon>
        <taxon>Ecdysozoa</taxon>
        <taxon>Nematoda</taxon>
        <taxon>Enoplea</taxon>
        <taxon>Dorylaimia</taxon>
        <taxon>Trichinellida</taxon>
        <taxon>Trichuridae</taxon>
        <taxon>Trichuris</taxon>
    </lineage>
</organism>
<feature type="compositionally biased region" description="Basic and acidic residues" evidence="1">
    <location>
        <begin position="116"/>
        <end position="135"/>
    </location>
</feature>
<name>A0A085N0W3_9BILA</name>
<evidence type="ECO:0000256" key="1">
    <source>
        <dbReference type="SAM" id="MobiDB-lite"/>
    </source>
</evidence>
<gene>
    <name evidence="3" type="ORF">M514_14146</name>
    <name evidence="2" type="ORF">M514_26432</name>
</gene>
<accession>A0A085N0W3</accession>
<protein>
    <submittedName>
        <fullName evidence="3">Uncharacterized protein</fullName>
    </submittedName>
</protein>
<dbReference type="EMBL" id="KL367625">
    <property type="protein sequence ID" value="KFD61377.1"/>
    <property type="molecule type" value="Genomic_DNA"/>
</dbReference>
<dbReference type="EMBL" id="KL367580">
    <property type="protein sequence ID" value="KFD63109.1"/>
    <property type="molecule type" value="Genomic_DNA"/>
</dbReference>
<dbReference type="AlphaFoldDB" id="A0A085N0W3"/>
<proteinExistence type="predicted"/>
<dbReference type="Proteomes" id="UP000030758">
    <property type="component" value="Unassembled WGS sequence"/>
</dbReference>
<evidence type="ECO:0000313" key="2">
    <source>
        <dbReference type="EMBL" id="KFD61377.1"/>
    </source>
</evidence>
<feature type="region of interest" description="Disordered" evidence="1">
    <location>
        <begin position="112"/>
        <end position="135"/>
    </location>
</feature>
<sequence>MKNGDGRYTGWQAFSTFSFVRYRTLGYNEWEWNVFTSLATGTNVNVQPPVGGSSGPQMSARFGSFWTALNMDAVGGAAGTNVTATPYDDETGAMMWLASRLQRQPADWFDEDEMERNEGSWKWNERNEAEAHGHI</sequence>
<reference evidence="3" key="1">
    <citation type="journal article" date="2014" name="Nat. Genet.">
        <title>Genome and transcriptome of the porcine whipworm Trichuris suis.</title>
        <authorList>
            <person name="Jex A.R."/>
            <person name="Nejsum P."/>
            <person name="Schwarz E.M."/>
            <person name="Hu L."/>
            <person name="Young N.D."/>
            <person name="Hall R.S."/>
            <person name="Korhonen P.K."/>
            <person name="Liao S."/>
            <person name="Thamsborg S."/>
            <person name="Xia J."/>
            <person name="Xu P."/>
            <person name="Wang S."/>
            <person name="Scheerlinck J.P."/>
            <person name="Hofmann A."/>
            <person name="Sternberg P.W."/>
            <person name="Wang J."/>
            <person name="Gasser R.B."/>
        </authorList>
    </citation>
    <scope>NUCLEOTIDE SEQUENCE [LARGE SCALE GENOMIC DNA]</scope>
    <source>
        <strain evidence="3">DCEP-RM93F</strain>
    </source>
</reference>